<dbReference type="Proteomes" id="UP001595957">
    <property type="component" value="Unassembled WGS sequence"/>
</dbReference>
<sequence length="370" mass="39964">MTDRTPMRFAGLFAGCALLAVATPAAARTYGFALSELTTAFYRGSEKVDCPEGRSPTTRDAFLLTQPPAERARLLKPEHAEELEKKYKIDYVFGPEGKDICTDADFFDTPDRPPQKLNKSKVAYGFDLDGATPGKTAPGTCSHDSFVSPSGEKGIDNQLFRVIGCNTFWRGAENAQHQPEHNWVENPTVVLVSGVDNWQDDPEVEVLIAPAADRLTLDVKQQITPGASLTLSDSGKGRTIMKGQIKGGLLTTDPRDLVIPYNWLGSTGGELILRHFRLRVTRTPEGLLKGEAGGYRPIDNAIAVPRIGGPGVANTAGLECASVRRALRLMADGDRDPQTGQCTSLSSSLNFAATPAFIFEKGVLLNSAEQ</sequence>
<accession>A0ABV9F6V2</accession>
<dbReference type="EMBL" id="JBHSFZ010000058">
    <property type="protein sequence ID" value="MFC4595739.1"/>
    <property type="molecule type" value="Genomic_DNA"/>
</dbReference>
<comment type="caution">
    <text evidence="2">The sequence shown here is derived from an EMBL/GenBank/DDBJ whole genome shotgun (WGS) entry which is preliminary data.</text>
</comment>
<gene>
    <name evidence="2" type="ORF">ACFO3E_16385</name>
</gene>
<evidence type="ECO:0000256" key="1">
    <source>
        <dbReference type="SAM" id="SignalP"/>
    </source>
</evidence>
<reference evidence="3" key="1">
    <citation type="journal article" date="2019" name="Int. J. Syst. Evol. Microbiol.">
        <title>The Global Catalogue of Microorganisms (GCM) 10K type strain sequencing project: providing services to taxonomists for standard genome sequencing and annotation.</title>
        <authorList>
            <consortium name="The Broad Institute Genomics Platform"/>
            <consortium name="The Broad Institute Genome Sequencing Center for Infectious Disease"/>
            <person name="Wu L."/>
            <person name="Ma J."/>
        </authorList>
    </citation>
    <scope>NUCLEOTIDE SEQUENCE [LARGE SCALE GENOMIC DNA]</scope>
    <source>
        <strain evidence="3">NBRC 103632</strain>
    </source>
</reference>
<feature type="signal peptide" evidence="1">
    <location>
        <begin position="1"/>
        <end position="27"/>
    </location>
</feature>
<proteinExistence type="predicted"/>
<evidence type="ECO:0000313" key="2">
    <source>
        <dbReference type="EMBL" id="MFC4595739.1"/>
    </source>
</evidence>
<keyword evidence="1" id="KW-0732">Signal</keyword>
<keyword evidence="3" id="KW-1185">Reference proteome</keyword>
<name>A0ABV9F6V2_9SPHN</name>
<evidence type="ECO:0000313" key="3">
    <source>
        <dbReference type="Proteomes" id="UP001595957"/>
    </source>
</evidence>
<feature type="chain" id="PRO_5045259452" description="Secreted protein" evidence="1">
    <location>
        <begin position="28"/>
        <end position="370"/>
    </location>
</feature>
<evidence type="ECO:0008006" key="4">
    <source>
        <dbReference type="Google" id="ProtNLM"/>
    </source>
</evidence>
<organism evidence="2 3">
    <name type="scientific">Sphingobium tyrosinilyticum</name>
    <dbReference type="NCBI Taxonomy" id="2715436"/>
    <lineage>
        <taxon>Bacteria</taxon>
        <taxon>Pseudomonadati</taxon>
        <taxon>Pseudomonadota</taxon>
        <taxon>Alphaproteobacteria</taxon>
        <taxon>Sphingomonadales</taxon>
        <taxon>Sphingomonadaceae</taxon>
        <taxon>Sphingobium</taxon>
    </lineage>
</organism>
<protein>
    <recommendedName>
        <fullName evidence="4">Secreted protein</fullName>
    </recommendedName>
</protein>